<dbReference type="InterPro" id="IPR050303">
    <property type="entry name" value="GatZ_KbaZ_carbometab"/>
</dbReference>
<name>A0ABX0GB20_9RHOB</name>
<dbReference type="RefSeq" id="WP_166404053.1">
    <property type="nucleotide sequence ID" value="NZ_JAANHS010000014.1"/>
</dbReference>
<organism evidence="2 3">
    <name type="scientific">Rhodobacter calidifons</name>
    <dbReference type="NCBI Taxonomy" id="2715277"/>
    <lineage>
        <taxon>Bacteria</taxon>
        <taxon>Pseudomonadati</taxon>
        <taxon>Pseudomonadota</taxon>
        <taxon>Alphaproteobacteria</taxon>
        <taxon>Rhodobacterales</taxon>
        <taxon>Rhodobacter group</taxon>
        <taxon>Rhodobacter</taxon>
    </lineage>
</organism>
<proteinExistence type="predicted"/>
<evidence type="ECO:0000313" key="3">
    <source>
        <dbReference type="Proteomes" id="UP001515660"/>
    </source>
</evidence>
<dbReference type="PIRSF" id="PIRSF009264">
    <property type="entry name" value="TagBP_ald_AgaZ"/>
    <property type="match status" value="1"/>
</dbReference>
<comment type="pathway">
    <text evidence="1">Carbohydrate metabolism.</text>
</comment>
<comment type="caution">
    <text evidence="2">The sequence shown here is derived from an EMBL/GenBank/DDBJ whole genome shotgun (WGS) entry which is preliminary data.</text>
</comment>
<dbReference type="Proteomes" id="UP001515660">
    <property type="component" value="Unassembled WGS sequence"/>
</dbReference>
<sequence length="419" mass="45576">MPDLRAIIARNRAGEAIAIPSVCTAHPDALEASLTLAETLDQPIVIEATSNQVNQDGGYTGLKPANFIRFVKEIAARSHVTHERIRFGGDHLGPQAWRKLPADQAMEKAHRMVADYAAAGFTKLHLDCSEGCAGEPAQLPDEITATRSAVLAATALKHAPDPGRLLFVIGTEVPPPGGARTDDHGDIPPTTPDSAKATLAAHRDAFTAARVPLDLIGGLVVQPGVEFSPMEVHHLPLARDPGLRAALTDWPQTCLEAHSTDYQHAAAYPRLAELGFAFQKVGPALTFAWREALYALDTIRAQTGWATGPSLPDRMEAVMLADPAHWQAHIHGPDRRLQRHFGLADRIRYYWPAPQAQEAVQRLLTDLADKRLPDPLLSAHFRADEIASARASHYPLPRALALARVQTALRPYFFTGPRT</sequence>
<dbReference type="InterPro" id="IPR012062">
    <property type="entry name" value="GatZ/KbaZ-like"/>
</dbReference>
<dbReference type="Pfam" id="PF08013">
    <property type="entry name" value="GatZ_KbaZ-like"/>
    <property type="match status" value="1"/>
</dbReference>
<accession>A0ABX0GB20</accession>
<dbReference type="EMBL" id="JAANHS010000014">
    <property type="protein sequence ID" value="NHB78042.1"/>
    <property type="molecule type" value="Genomic_DNA"/>
</dbReference>
<evidence type="ECO:0000313" key="2">
    <source>
        <dbReference type="EMBL" id="NHB78042.1"/>
    </source>
</evidence>
<gene>
    <name evidence="2" type="ORF">G8O29_15075</name>
</gene>
<keyword evidence="3" id="KW-1185">Reference proteome</keyword>
<dbReference type="PANTHER" id="PTHR32502:SF2">
    <property type="entry name" value="D-TAGATOSE-1,6-BISPHOSPHATE ALDOLASE SUBUNIT KBAZ"/>
    <property type="match status" value="1"/>
</dbReference>
<evidence type="ECO:0000256" key="1">
    <source>
        <dbReference type="ARBA" id="ARBA00005007"/>
    </source>
</evidence>
<reference evidence="2 3" key="1">
    <citation type="journal article" date="2022" name="Microorganisms">
        <title>Genome Sequence and Characterization of a Xanthorhodopsin-Containing, Aerobic Anoxygenic Phototrophic Rhodobacter Species, Isolated from Mesophilic Conditions at Yellowstone National Park.</title>
        <authorList>
            <person name="Kyndt J.A."/>
            <person name="Robertson S."/>
            <person name="Shoffstall I.B."/>
            <person name="Ramaley R.F."/>
            <person name="Meyer T.E."/>
        </authorList>
    </citation>
    <scope>NUCLEOTIDE SEQUENCE [LARGE SCALE GENOMIC DNA]</scope>
    <source>
        <strain evidence="2 3">M37P</strain>
    </source>
</reference>
<dbReference type="Gene3D" id="1.10.400.20">
    <property type="entry name" value="putative tagatose 6-phosphate kinase domain like"/>
    <property type="match status" value="1"/>
</dbReference>
<dbReference type="PANTHER" id="PTHR32502">
    <property type="entry name" value="N-ACETYLGALACTOSAMINE PERMEASE II COMPONENT-RELATED"/>
    <property type="match status" value="1"/>
</dbReference>
<dbReference type="SUPFAM" id="SSF51569">
    <property type="entry name" value="Aldolase"/>
    <property type="match status" value="1"/>
</dbReference>
<dbReference type="InterPro" id="IPR013785">
    <property type="entry name" value="Aldolase_TIM"/>
</dbReference>
<dbReference type="Gene3D" id="3.20.20.70">
    <property type="entry name" value="Aldolase class I"/>
    <property type="match status" value="1"/>
</dbReference>
<protein>
    <submittedName>
        <fullName evidence="2">Class II D-tagatose-bisphosphate aldolase, non-catalytic subunit</fullName>
    </submittedName>
</protein>